<name>A0AB35FZK7_LEUGE</name>
<evidence type="ECO:0000313" key="3">
    <source>
        <dbReference type="Proteomes" id="UP000705994"/>
    </source>
</evidence>
<evidence type="ECO:0000313" key="4">
    <source>
        <dbReference type="Proteomes" id="UP000727071"/>
    </source>
</evidence>
<gene>
    <name evidence="2" type="ORF">KII88_05980</name>
    <name evidence="1" type="ORF">KIJ07_07000</name>
</gene>
<proteinExistence type="predicted"/>
<evidence type="ECO:0000313" key="1">
    <source>
        <dbReference type="EMBL" id="MBZ6000147.1"/>
    </source>
</evidence>
<reference evidence="2 3" key="1">
    <citation type="submission" date="2021-05" db="EMBL/GenBank/DDBJ databases">
        <title>Pangenome of Leuconostoc gelidum warrants species status for Leuconostoc gelidum subsp. gasicomitatum.</title>
        <authorList>
            <person name="Johansson P."/>
            <person name="Sade E."/>
            <person name="Hultman J."/>
            <person name="Auvinen P."/>
            <person name="Bjorkroth J."/>
        </authorList>
    </citation>
    <scope>NUCLEOTIDE SEQUENCE</scope>
    <source>
        <strain evidence="1 3">AMKR21</strain>
        <strain evidence="2">C220d</strain>
    </source>
</reference>
<dbReference type="Proteomes" id="UP000727071">
    <property type="component" value="Unassembled WGS sequence"/>
</dbReference>
<dbReference type="Proteomes" id="UP000705994">
    <property type="component" value="Unassembled WGS sequence"/>
</dbReference>
<dbReference type="EMBL" id="JAHBFV010000017">
    <property type="protein sequence ID" value="MBZ6016076.1"/>
    <property type="molecule type" value="Genomic_DNA"/>
</dbReference>
<keyword evidence="3" id="KW-1185">Reference proteome</keyword>
<protein>
    <submittedName>
        <fullName evidence="2">Uncharacterized protein</fullName>
    </submittedName>
</protein>
<organism evidence="2 4">
    <name type="scientific">Leuconostoc gelidum subsp. gelidum</name>
    <dbReference type="NCBI Taxonomy" id="1607839"/>
    <lineage>
        <taxon>Bacteria</taxon>
        <taxon>Bacillati</taxon>
        <taxon>Bacillota</taxon>
        <taxon>Bacilli</taxon>
        <taxon>Lactobacillales</taxon>
        <taxon>Lactobacillaceae</taxon>
        <taxon>Leuconostoc</taxon>
        <taxon>Leuconostoc gelidum group</taxon>
    </lineage>
</organism>
<dbReference type="RefSeq" id="WP_010016718.1">
    <property type="nucleotide sequence ID" value="NZ_BPKU01000002.1"/>
</dbReference>
<sequence>MKENTLSQIKKLNQGEAILTNINLLHDIHVHFEKTNRIHDNDTPLL</sequence>
<accession>A0AB35FZK7</accession>
<dbReference type="EMBL" id="JAHBFX010000009">
    <property type="protein sequence ID" value="MBZ6000147.1"/>
    <property type="molecule type" value="Genomic_DNA"/>
</dbReference>
<dbReference type="AlphaFoldDB" id="A0AB35FZK7"/>
<evidence type="ECO:0000313" key="2">
    <source>
        <dbReference type="EMBL" id="MBZ6016076.1"/>
    </source>
</evidence>
<comment type="caution">
    <text evidence="2">The sequence shown here is derived from an EMBL/GenBank/DDBJ whole genome shotgun (WGS) entry which is preliminary data.</text>
</comment>